<accession>A0A163CKW8</accession>
<dbReference type="PANTHER" id="PTHR21266:SF60">
    <property type="entry name" value="3-KETOSTEROID-9-ALPHA-MONOOXYGENASE, OXYGENASE COMPONENT"/>
    <property type="match status" value="1"/>
</dbReference>
<dbReference type="InterPro" id="IPR036922">
    <property type="entry name" value="Rieske_2Fe-2S_sf"/>
</dbReference>
<dbReference type="GO" id="GO:0008942">
    <property type="term" value="F:nitrite reductase [NAD(P)H] activity"/>
    <property type="evidence" value="ECO:0007669"/>
    <property type="project" value="InterPro"/>
</dbReference>
<keyword evidence="2" id="KW-0479">Metal-binding</keyword>
<evidence type="ECO:0000313" key="9">
    <source>
        <dbReference type="Proteomes" id="UP000076625"/>
    </source>
</evidence>
<keyword evidence="4" id="KW-0408">Iron</keyword>
<comment type="caution">
    <text evidence="8">The sequence shown here is derived from an EMBL/GenBank/DDBJ whole genome shotgun (WGS) entry which is preliminary data.</text>
</comment>
<dbReference type="GO" id="GO:0042128">
    <property type="term" value="P:nitrate assimilation"/>
    <property type="evidence" value="ECO:0007669"/>
    <property type="project" value="UniProtKB-KW"/>
</dbReference>
<keyword evidence="5" id="KW-0411">Iron-sulfur</keyword>
<evidence type="ECO:0000256" key="6">
    <source>
        <dbReference type="ARBA" id="ARBA00023063"/>
    </source>
</evidence>
<dbReference type="PANTHER" id="PTHR21266">
    <property type="entry name" value="IRON-SULFUR DOMAIN CONTAINING PROTEIN"/>
    <property type="match status" value="1"/>
</dbReference>
<dbReference type="STRING" id="1452487.AVW16_09800"/>
<dbReference type="Gene3D" id="2.102.10.10">
    <property type="entry name" value="Rieske [2Fe-2S] iron-sulphur domain"/>
    <property type="match status" value="1"/>
</dbReference>
<dbReference type="PROSITE" id="PS51296">
    <property type="entry name" value="RIESKE"/>
    <property type="match status" value="1"/>
</dbReference>
<reference evidence="9" key="1">
    <citation type="submission" date="2016-01" db="EMBL/GenBank/DDBJ databases">
        <title>Draft genome of Chromobacterium sp. F49.</title>
        <authorList>
            <person name="Hong K.W."/>
        </authorList>
    </citation>
    <scope>NUCLEOTIDE SEQUENCE [LARGE SCALE GENOMIC DNA]</scope>
    <source>
        <strain evidence="9">CN10</strain>
    </source>
</reference>
<keyword evidence="3" id="KW-0560">Oxidoreductase</keyword>
<evidence type="ECO:0000256" key="3">
    <source>
        <dbReference type="ARBA" id="ARBA00023002"/>
    </source>
</evidence>
<evidence type="ECO:0000256" key="5">
    <source>
        <dbReference type="ARBA" id="ARBA00023014"/>
    </source>
</evidence>
<feature type="domain" description="Rieske" evidence="7">
    <location>
        <begin position="8"/>
        <end position="104"/>
    </location>
</feature>
<dbReference type="GO" id="GO:0046872">
    <property type="term" value="F:metal ion binding"/>
    <property type="evidence" value="ECO:0007669"/>
    <property type="project" value="UniProtKB-KW"/>
</dbReference>
<dbReference type="EMBL" id="LQQU01000017">
    <property type="protein sequence ID" value="KZE32676.1"/>
    <property type="molecule type" value="Genomic_DNA"/>
</dbReference>
<organism evidence="8 9">
    <name type="scientific">Crenobacter luteus</name>
    <dbReference type="NCBI Taxonomy" id="1452487"/>
    <lineage>
        <taxon>Bacteria</taxon>
        <taxon>Pseudomonadati</taxon>
        <taxon>Pseudomonadota</taxon>
        <taxon>Betaproteobacteria</taxon>
        <taxon>Neisseriales</taxon>
        <taxon>Neisseriaceae</taxon>
        <taxon>Crenobacter</taxon>
    </lineage>
</organism>
<evidence type="ECO:0000313" key="8">
    <source>
        <dbReference type="EMBL" id="KZE32676.1"/>
    </source>
</evidence>
<dbReference type="InterPro" id="IPR050584">
    <property type="entry name" value="Cholesterol_7-desaturase"/>
</dbReference>
<protein>
    <submittedName>
        <fullName evidence="8">Nitrite reductase</fullName>
    </submittedName>
</protein>
<dbReference type="InterPro" id="IPR012748">
    <property type="entry name" value="Rieske-like_NirD"/>
</dbReference>
<dbReference type="SUPFAM" id="SSF50022">
    <property type="entry name" value="ISP domain"/>
    <property type="match status" value="1"/>
</dbReference>
<keyword evidence="6" id="KW-0534">Nitrate assimilation</keyword>
<dbReference type="OrthoDB" id="9790995at2"/>
<dbReference type="GO" id="GO:0051537">
    <property type="term" value="F:2 iron, 2 sulfur cluster binding"/>
    <property type="evidence" value="ECO:0007669"/>
    <property type="project" value="UniProtKB-KW"/>
</dbReference>
<gene>
    <name evidence="8" type="ORF">AVW16_09800</name>
</gene>
<keyword evidence="9" id="KW-1185">Reference proteome</keyword>
<keyword evidence="1" id="KW-0001">2Fe-2S</keyword>
<sequence>MEANNNWKAVCALADIPKLGSRVVRRAAGDDIALFRTETDAVFALTDRCPHKGGPLSQGLVVGEAVVCPLHGWAIQFSDGHACAPDEGCTGKHPVKVVDGVVWLSPV</sequence>
<dbReference type="AlphaFoldDB" id="A0A163CKW8"/>
<dbReference type="NCBIfam" id="TIGR02378">
    <property type="entry name" value="nirD_assim_sml"/>
    <property type="match status" value="1"/>
</dbReference>
<name>A0A163CKW8_9NEIS</name>
<dbReference type="InterPro" id="IPR017941">
    <property type="entry name" value="Rieske_2Fe-2S"/>
</dbReference>
<evidence type="ECO:0000259" key="7">
    <source>
        <dbReference type="PROSITE" id="PS51296"/>
    </source>
</evidence>
<dbReference type="RefSeq" id="WP_066611506.1">
    <property type="nucleotide sequence ID" value="NZ_LQQU01000017.1"/>
</dbReference>
<evidence type="ECO:0000256" key="2">
    <source>
        <dbReference type="ARBA" id="ARBA00022723"/>
    </source>
</evidence>
<evidence type="ECO:0000256" key="4">
    <source>
        <dbReference type="ARBA" id="ARBA00023004"/>
    </source>
</evidence>
<dbReference type="Pfam" id="PF00355">
    <property type="entry name" value="Rieske"/>
    <property type="match status" value="1"/>
</dbReference>
<dbReference type="CDD" id="cd03530">
    <property type="entry name" value="Rieske_NirD_small_Bacillus"/>
    <property type="match status" value="1"/>
</dbReference>
<dbReference type="Proteomes" id="UP000076625">
    <property type="component" value="Unassembled WGS sequence"/>
</dbReference>
<evidence type="ECO:0000256" key="1">
    <source>
        <dbReference type="ARBA" id="ARBA00022714"/>
    </source>
</evidence>
<proteinExistence type="predicted"/>